<feature type="region of interest" description="Disordered" evidence="1">
    <location>
        <begin position="15"/>
        <end position="49"/>
    </location>
</feature>
<protein>
    <submittedName>
        <fullName evidence="2">Uncharacterized protein</fullName>
    </submittedName>
</protein>
<keyword evidence="3" id="KW-1185">Reference proteome</keyword>
<dbReference type="Proteomes" id="UP000075884">
    <property type="component" value="Unassembled WGS sequence"/>
</dbReference>
<name>A0A182NXU4_9DIPT</name>
<dbReference type="AlphaFoldDB" id="A0A182NXU4"/>
<evidence type="ECO:0000256" key="1">
    <source>
        <dbReference type="SAM" id="MobiDB-lite"/>
    </source>
</evidence>
<evidence type="ECO:0000313" key="3">
    <source>
        <dbReference type="Proteomes" id="UP000075884"/>
    </source>
</evidence>
<dbReference type="EnsemblMetazoa" id="ADIR014664-RA">
    <property type="protein sequence ID" value="ADIR014664-PA"/>
    <property type="gene ID" value="ADIR014664"/>
</dbReference>
<dbReference type="VEuPathDB" id="VectorBase:ADIR014664"/>
<sequence>MNQIETISRSERTFTGEIVLQQATRRNHRNRNSAPTPSVKEKRVRRVAL</sequence>
<reference evidence="2" key="2">
    <citation type="submission" date="2020-05" db="UniProtKB">
        <authorList>
            <consortium name="EnsemblMetazoa"/>
        </authorList>
    </citation>
    <scope>IDENTIFICATION</scope>
    <source>
        <strain evidence="2">WRAIR2</strain>
    </source>
</reference>
<organism evidence="2 3">
    <name type="scientific">Anopheles dirus</name>
    <dbReference type="NCBI Taxonomy" id="7168"/>
    <lineage>
        <taxon>Eukaryota</taxon>
        <taxon>Metazoa</taxon>
        <taxon>Ecdysozoa</taxon>
        <taxon>Arthropoda</taxon>
        <taxon>Hexapoda</taxon>
        <taxon>Insecta</taxon>
        <taxon>Pterygota</taxon>
        <taxon>Neoptera</taxon>
        <taxon>Endopterygota</taxon>
        <taxon>Diptera</taxon>
        <taxon>Nematocera</taxon>
        <taxon>Culicoidea</taxon>
        <taxon>Culicidae</taxon>
        <taxon>Anophelinae</taxon>
        <taxon>Anopheles</taxon>
    </lineage>
</organism>
<accession>A0A182NXU4</accession>
<reference evidence="3" key="1">
    <citation type="submission" date="2013-03" db="EMBL/GenBank/DDBJ databases">
        <title>The Genome Sequence of Anopheles dirus WRAIR2.</title>
        <authorList>
            <consortium name="The Broad Institute Genomics Platform"/>
            <person name="Neafsey D.E."/>
            <person name="Walton C."/>
            <person name="Walker B."/>
            <person name="Young S.K."/>
            <person name="Zeng Q."/>
            <person name="Gargeya S."/>
            <person name="Fitzgerald M."/>
            <person name="Haas B."/>
            <person name="Abouelleil A."/>
            <person name="Allen A.W."/>
            <person name="Alvarado L."/>
            <person name="Arachchi H.M."/>
            <person name="Berlin A.M."/>
            <person name="Chapman S.B."/>
            <person name="Gainer-Dewar J."/>
            <person name="Goldberg J."/>
            <person name="Griggs A."/>
            <person name="Gujja S."/>
            <person name="Hansen M."/>
            <person name="Howarth C."/>
            <person name="Imamovic A."/>
            <person name="Ireland A."/>
            <person name="Larimer J."/>
            <person name="McCowan C."/>
            <person name="Murphy C."/>
            <person name="Pearson M."/>
            <person name="Poon T.W."/>
            <person name="Priest M."/>
            <person name="Roberts A."/>
            <person name="Saif S."/>
            <person name="Shea T."/>
            <person name="Sisk P."/>
            <person name="Sykes S."/>
            <person name="Wortman J."/>
            <person name="Nusbaum C."/>
            <person name="Birren B."/>
        </authorList>
    </citation>
    <scope>NUCLEOTIDE SEQUENCE [LARGE SCALE GENOMIC DNA]</scope>
    <source>
        <strain evidence="3">WRAIR2</strain>
    </source>
</reference>
<proteinExistence type="predicted"/>
<evidence type="ECO:0000313" key="2">
    <source>
        <dbReference type="EnsemblMetazoa" id="ADIR014664-PA"/>
    </source>
</evidence>